<proteinExistence type="predicted"/>
<organism evidence="1 2">
    <name type="scientific">Panagrolaimus davidi</name>
    <dbReference type="NCBI Taxonomy" id="227884"/>
    <lineage>
        <taxon>Eukaryota</taxon>
        <taxon>Metazoa</taxon>
        <taxon>Ecdysozoa</taxon>
        <taxon>Nematoda</taxon>
        <taxon>Chromadorea</taxon>
        <taxon>Rhabditida</taxon>
        <taxon>Tylenchina</taxon>
        <taxon>Panagrolaimomorpha</taxon>
        <taxon>Panagrolaimoidea</taxon>
        <taxon>Panagrolaimidae</taxon>
        <taxon>Panagrolaimus</taxon>
    </lineage>
</organism>
<evidence type="ECO:0000313" key="2">
    <source>
        <dbReference type="WBParaSite" id="PDA_v2.g11696.t1"/>
    </source>
</evidence>
<dbReference type="WBParaSite" id="PDA_v2.g11696.t1">
    <property type="protein sequence ID" value="PDA_v2.g11696.t1"/>
    <property type="gene ID" value="PDA_v2.g11696"/>
</dbReference>
<accession>A0A914P8Y9</accession>
<sequence>MNSSNPASATSSNRKCKAEDSIMVNCKRTKFMKTYHRQNFSMPDSVVFFVAKNPKTAVLYLKMVKTCKYFFIKNSILVIHRLYTYGGKWKVNAKPLDLTKYTCKYWIADEIYASARGFVDKNIFLPIVPKLYRCDVKSLFLYSQIISYNDLSLLISSAERIRFIDVNVRDAESTDVPIEDIVAIAVNAKYVYVTKPIITRKTMKELTKLPNFTKVDNFTLNNLSEAFDIEAFYSYMKKNQHTKFYIRFDPQISDAFKNRLKTIVDEILETKQFNYKPPCFYFTGIGLQKIQKLRQFYNSH</sequence>
<evidence type="ECO:0000313" key="1">
    <source>
        <dbReference type="Proteomes" id="UP000887578"/>
    </source>
</evidence>
<name>A0A914P8Y9_9BILA</name>
<keyword evidence="1" id="KW-1185">Reference proteome</keyword>
<dbReference type="AlphaFoldDB" id="A0A914P8Y9"/>
<reference evidence="2" key="1">
    <citation type="submission" date="2022-11" db="UniProtKB">
        <authorList>
            <consortium name="WormBaseParasite"/>
        </authorList>
    </citation>
    <scope>IDENTIFICATION</scope>
</reference>
<dbReference type="Proteomes" id="UP000887578">
    <property type="component" value="Unplaced"/>
</dbReference>
<protein>
    <submittedName>
        <fullName evidence="2">Uncharacterized protein</fullName>
    </submittedName>
</protein>